<organism evidence="1">
    <name type="scientific">Oscillatoriales cyanobacterium SpSt-418</name>
    <dbReference type="NCBI Taxonomy" id="2282169"/>
    <lineage>
        <taxon>Bacteria</taxon>
        <taxon>Bacillati</taxon>
        <taxon>Cyanobacteriota</taxon>
        <taxon>Cyanophyceae</taxon>
        <taxon>Oscillatoriophycideae</taxon>
        <taxon>Oscillatoriales</taxon>
    </lineage>
</organism>
<name>A0A7C3PDH2_9CYAN</name>
<comment type="caution">
    <text evidence="1">The sequence shown here is derived from an EMBL/GenBank/DDBJ whole genome shotgun (WGS) entry which is preliminary data.</text>
</comment>
<dbReference type="EMBL" id="DSRU01000077">
    <property type="protein sequence ID" value="HFM97394.1"/>
    <property type="molecule type" value="Genomic_DNA"/>
</dbReference>
<sequence>MEKRSVDISTQMEPITNVVNRILQQNTFSERMHATLANSLPSLSIVETKLNGNSCQVIRQIIKIGKDSTAEQQLEMVICRAKGAIAWNRPDESKPLFTSNREQLQAVFALIA</sequence>
<reference evidence="1" key="1">
    <citation type="journal article" date="2020" name="mSystems">
        <title>Genome- and Community-Level Interaction Insights into Carbon Utilization and Element Cycling Functions of Hydrothermarchaeota in Hydrothermal Sediment.</title>
        <authorList>
            <person name="Zhou Z."/>
            <person name="Liu Y."/>
            <person name="Xu W."/>
            <person name="Pan J."/>
            <person name="Luo Z.H."/>
            <person name="Li M."/>
        </authorList>
    </citation>
    <scope>NUCLEOTIDE SEQUENCE [LARGE SCALE GENOMIC DNA]</scope>
    <source>
        <strain evidence="1">SpSt-418</strain>
    </source>
</reference>
<protein>
    <submittedName>
        <fullName evidence="1">Uncharacterized protein</fullName>
    </submittedName>
</protein>
<gene>
    <name evidence="1" type="ORF">ENR64_06430</name>
</gene>
<evidence type="ECO:0000313" key="1">
    <source>
        <dbReference type="EMBL" id="HFM97394.1"/>
    </source>
</evidence>
<proteinExistence type="predicted"/>
<dbReference type="AlphaFoldDB" id="A0A7C3PDH2"/>
<accession>A0A7C3PDH2</accession>